<proteinExistence type="predicted"/>
<evidence type="ECO:0000313" key="2">
    <source>
        <dbReference type="EMBL" id="RXQ95032.1"/>
    </source>
</evidence>
<keyword evidence="2" id="KW-0645">Protease</keyword>
<dbReference type="Pfam" id="PF13715">
    <property type="entry name" value="CarbopepD_reg_2"/>
    <property type="match status" value="1"/>
</dbReference>
<organism evidence="2 3">
    <name type="scientific">Ancylomarina salipaludis</name>
    <dbReference type="NCBI Taxonomy" id="2501299"/>
    <lineage>
        <taxon>Bacteria</taxon>
        <taxon>Pseudomonadati</taxon>
        <taxon>Bacteroidota</taxon>
        <taxon>Bacteroidia</taxon>
        <taxon>Marinilabiliales</taxon>
        <taxon>Marinifilaceae</taxon>
        <taxon>Ancylomarina</taxon>
    </lineage>
</organism>
<dbReference type="InterPro" id="IPR008969">
    <property type="entry name" value="CarboxyPept-like_regulatory"/>
</dbReference>
<dbReference type="EMBL" id="SAXA01000006">
    <property type="protein sequence ID" value="RXQ95032.1"/>
    <property type="molecule type" value="Genomic_DNA"/>
</dbReference>
<keyword evidence="3" id="KW-1185">Reference proteome</keyword>
<keyword evidence="1" id="KW-0732">Signal</keyword>
<name>A0A4Q1JLP9_9BACT</name>
<dbReference type="RefSeq" id="WP_129254190.1">
    <property type="nucleotide sequence ID" value="NZ_SAXA01000006.1"/>
</dbReference>
<protein>
    <submittedName>
        <fullName evidence="2">Carboxypeptidase-like regulatory domain-containing protein</fullName>
    </submittedName>
</protein>
<reference evidence="2 3" key="1">
    <citation type="submission" date="2019-01" db="EMBL/GenBank/DDBJ databases">
        <title>Ancylomarina salipaludis sp. nov., isolated from a salt marsh.</title>
        <authorList>
            <person name="Yoon J.-H."/>
        </authorList>
    </citation>
    <scope>NUCLEOTIDE SEQUENCE [LARGE SCALE GENOMIC DNA]</scope>
    <source>
        <strain evidence="2 3">SHSM-M15</strain>
    </source>
</reference>
<feature type="signal peptide" evidence="1">
    <location>
        <begin position="1"/>
        <end position="22"/>
    </location>
</feature>
<accession>A0A4Q1JLP9</accession>
<evidence type="ECO:0000256" key="1">
    <source>
        <dbReference type="SAM" id="SignalP"/>
    </source>
</evidence>
<dbReference type="AlphaFoldDB" id="A0A4Q1JLP9"/>
<feature type="chain" id="PRO_5020562605" evidence="1">
    <location>
        <begin position="23"/>
        <end position="647"/>
    </location>
</feature>
<gene>
    <name evidence="2" type="ORF">EO244_08245</name>
</gene>
<dbReference type="OrthoDB" id="1489599at2"/>
<keyword evidence="2" id="KW-0121">Carboxypeptidase</keyword>
<dbReference type="GO" id="GO:0004180">
    <property type="term" value="F:carboxypeptidase activity"/>
    <property type="evidence" value="ECO:0007669"/>
    <property type="project" value="UniProtKB-KW"/>
</dbReference>
<keyword evidence="2" id="KW-0378">Hydrolase</keyword>
<sequence>MNKLYLIRIFIFCLFFSNKISAQSTISGKISDETQQALPGSSIYIKDSYIGTVSNSQGTFKINIPQKYQYGKLCISSIGYQTQEFDLNKIKASLQVKLQQDTAQLNEVIVMPKDTLLALLRRAYGKIKDNYSDVDTRMKGFYRETYYEPNKGEYLYFGEAILDIFKTTYSNTTKGQVKLVESRMNKHPLYENYSSVMWYGGIHLPLNSDNVKYRASYLSPNDFKKYDYTIYKDKLDDKPTYRIEFKPKENQKARYQGKFYLDTVTLAYLYSECTYTEYGIEKRNKYLGTHSLQVKQRTILLKYKHWNEKYYLSYISDKEKLFNKKTQSNLIQFNEFLTTNINIEDAQPIPFTEQSEYRDVFYLKSKDIQESNWQNQTLIQADSSLNKLIEYSPNRADLLLHKKHNLPKGCQFKQKLTKILTNIYTDIYIETKSSQSLTSGNIIYSPSSETVFNKSIRNTNQQEFSLGIKMGYKLNAHLDINYNWQEAIGKNISDLESLGFAYETPIINRGNQLLLMCGVNYFFSQDGHHIGDFKSETNFKAGGKKFNADKIALYVGQKKQGFSFDLGLRTKLKKFYSLFITGSYQFNLREQDRLFIQEKSGFFLTRKKTNISLKDSSIEYFEDGLQTSKTSFDTDKFYLKVGIRVML</sequence>
<comment type="caution">
    <text evidence="2">The sequence shown here is derived from an EMBL/GenBank/DDBJ whole genome shotgun (WGS) entry which is preliminary data.</text>
</comment>
<dbReference type="SUPFAM" id="SSF49464">
    <property type="entry name" value="Carboxypeptidase regulatory domain-like"/>
    <property type="match status" value="1"/>
</dbReference>
<dbReference type="Gene3D" id="2.60.40.1120">
    <property type="entry name" value="Carboxypeptidase-like, regulatory domain"/>
    <property type="match status" value="1"/>
</dbReference>
<evidence type="ECO:0000313" key="3">
    <source>
        <dbReference type="Proteomes" id="UP000289703"/>
    </source>
</evidence>
<dbReference type="Proteomes" id="UP000289703">
    <property type="component" value="Unassembled WGS sequence"/>
</dbReference>